<keyword evidence="3" id="KW-1185">Reference proteome</keyword>
<dbReference type="AlphaFoldDB" id="A0A7U4TGT9"/>
<dbReference type="KEGG" id="daw:HS1_001295"/>
<proteinExistence type="predicted"/>
<evidence type="ECO:0000259" key="1">
    <source>
        <dbReference type="PROSITE" id="PS51664"/>
    </source>
</evidence>
<organism evidence="2 3">
    <name type="scientific">Desulfofervidus auxilii</name>
    <dbReference type="NCBI Taxonomy" id="1621989"/>
    <lineage>
        <taxon>Bacteria</taxon>
        <taxon>Pseudomonadati</taxon>
        <taxon>Thermodesulfobacteriota</taxon>
        <taxon>Candidatus Desulfofervidia</taxon>
        <taxon>Candidatus Desulfofervidales</taxon>
        <taxon>Candidatus Desulfofervidaceae</taxon>
        <taxon>Candidatus Desulfofervidus</taxon>
    </lineage>
</organism>
<dbReference type="Proteomes" id="UP000070560">
    <property type="component" value="Chromosome"/>
</dbReference>
<evidence type="ECO:0000313" key="2">
    <source>
        <dbReference type="EMBL" id="AMM41099.1"/>
    </source>
</evidence>
<dbReference type="Gene3D" id="3.30.1330.230">
    <property type="match status" value="1"/>
</dbReference>
<dbReference type="Gene3D" id="3.30.160.660">
    <property type="match status" value="1"/>
</dbReference>
<dbReference type="PANTHER" id="PTHR37809">
    <property type="entry name" value="RIBOSOMAL PROTEIN S12 METHYLTHIOTRANSFERASE ACCESSORY FACTOR YCAO"/>
    <property type="match status" value="1"/>
</dbReference>
<name>A0A7U4TGT9_DESA2</name>
<accession>A0A7U4TGT9</accession>
<dbReference type="PROSITE" id="PS51664">
    <property type="entry name" value="YCAO"/>
    <property type="match status" value="1"/>
</dbReference>
<feature type="domain" description="YcaO" evidence="1">
    <location>
        <begin position="252"/>
        <end position="574"/>
    </location>
</feature>
<dbReference type="PANTHER" id="PTHR37809:SF1">
    <property type="entry name" value="RIBOSOMAL PROTEIN S12 METHYLTHIOTRANSFERASE ACCESSORY FACTOR YCAO"/>
    <property type="match status" value="1"/>
</dbReference>
<gene>
    <name evidence="2" type="ORF">HS1_001295</name>
</gene>
<dbReference type="Gene3D" id="3.30.40.250">
    <property type="match status" value="1"/>
</dbReference>
<reference evidence="2 3" key="1">
    <citation type="submission" date="2015-10" db="EMBL/GenBank/DDBJ databases">
        <title>Candidatus Desulfofervidus auxilii, a hydrogenotrophic sulfate-reducing bacterium involved in the thermophilic anaerobic oxidation of methane.</title>
        <authorList>
            <person name="Krukenberg V."/>
            <person name="Richter M."/>
            <person name="Wegener G."/>
        </authorList>
    </citation>
    <scope>NUCLEOTIDE SEQUENCE [LARGE SCALE GENOMIC DNA]</scope>
    <source>
        <strain evidence="2 3">HS1</strain>
    </source>
</reference>
<protein>
    <submittedName>
        <fullName evidence="2">YcaO-like domain protein</fullName>
    </submittedName>
</protein>
<dbReference type="InterPro" id="IPR003776">
    <property type="entry name" value="YcaO-like_dom"/>
</dbReference>
<evidence type="ECO:0000313" key="3">
    <source>
        <dbReference type="Proteomes" id="UP000070560"/>
    </source>
</evidence>
<dbReference type="OrthoDB" id="5380721at2"/>
<dbReference type="Pfam" id="PF02624">
    <property type="entry name" value="YcaO"/>
    <property type="match status" value="1"/>
</dbReference>
<dbReference type="EMBL" id="CP013015">
    <property type="protein sequence ID" value="AMM41099.1"/>
    <property type="molecule type" value="Genomic_DNA"/>
</dbReference>
<sequence length="574" mass="66425">MTDFMFYKLRLMRSTVFDLLSAVPTKEMAIEDIIAYLHSHPNDKFMHKYLIIRLGEFGKDGLDQLIEKAKKREDFLLLASLYQTCISYPKFYNLRKKFDDIDLQTLADYTPLIYIRWSLDGNLEARCFWMDVFAKNKYLHRKLPLLEDIEFPIPFNLENLMKNEKVVHIEDIYSGSEDKSFNTGTAMRRVEPRETIDRLLKNPTIQDLLLPDEVKLTCSISPYAFIRGWKMEIGVSVGRNNWNAHGVVSEYGKGLTEEQARASTLMEIVERYSAIGNFFDGQSIGYKEEFSLIKASYSEMSDRGYNVLDPNKMNLEVPYQDQELYWVMAEEVNKKGSHQIYIPAQFVFLISSGNFDEIDLYSQGTSTNGLASGNTIEEAKLTALLEYIERDSEKITLFSPDRCFLLQAEGTVTGEILNTWEKKGVHIYFLDLTSEFGVPCYKAFFIHKRGGISRGWGAHLDGRIAINRALCELTSSQFCYGNYSTISLAEEIQRTIRYEELPNYSSGNVDKDLWMLEKLLITNGFNPIYVNLTRKDLDIPVIRVVIPGLEMLPDLDRYSNFNERLFRNYLEIIK</sequence>
<dbReference type="NCBIfam" id="TIGR00702">
    <property type="entry name" value="YcaO-type kinase domain"/>
    <property type="match status" value="1"/>
</dbReference>